<feature type="compositionally biased region" description="Low complexity" evidence="1">
    <location>
        <begin position="145"/>
        <end position="165"/>
    </location>
</feature>
<evidence type="ECO:0000313" key="4">
    <source>
        <dbReference type="Proteomes" id="UP000694255"/>
    </source>
</evidence>
<dbReference type="EMBL" id="JAGSYN010000048">
    <property type="protein sequence ID" value="KAG7665673.1"/>
    <property type="molecule type" value="Genomic_DNA"/>
</dbReference>
<name>A0A8J5UKV9_9ASCO</name>
<keyword evidence="2" id="KW-0732">Signal</keyword>
<comment type="caution">
    <text evidence="3">The sequence shown here is derived from an EMBL/GenBank/DDBJ whole genome shotgun (WGS) entry which is preliminary data.</text>
</comment>
<keyword evidence="4" id="KW-1185">Reference proteome</keyword>
<feature type="signal peptide" evidence="2">
    <location>
        <begin position="1"/>
        <end position="17"/>
    </location>
</feature>
<accession>A0A8J5UKV9</accession>
<dbReference type="RefSeq" id="XP_049265905.1">
    <property type="nucleotide sequence ID" value="XM_049410601.1"/>
</dbReference>
<evidence type="ECO:0000256" key="1">
    <source>
        <dbReference type="SAM" id="MobiDB-lite"/>
    </source>
</evidence>
<feature type="chain" id="PRO_5035162791" evidence="2">
    <location>
        <begin position="18"/>
        <end position="187"/>
    </location>
</feature>
<gene>
    <name evidence="3" type="ORF">J8A68_000879</name>
</gene>
<proteinExistence type="predicted"/>
<protein>
    <submittedName>
        <fullName evidence="3">Uncharacterized protein</fullName>
    </submittedName>
</protein>
<evidence type="ECO:0000313" key="3">
    <source>
        <dbReference type="EMBL" id="KAG7665673.1"/>
    </source>
</evidence>
<evidence type="ECO:0000256" key="2">
    <source>
        <dbReference type="SAM" id="SignalP"/>
    </source>
</evidence>
<feature type="compositionally biased region" description="Acidic residues" evidence="1">
    <location>
        <begin position="123"/>
        <end position="134"/>
    </location>
</feature>
<feature type="region of interest" description="Disordered" evidence="1">
    <location>
        <begin position="123"/>
        <end position="165"/>
    </location>
</feature>
<reference evidence="3 4" key="1">
    <citation type="journal article" date="2021" name="DNA Res.">
        <title>Genome analysis of Candida subhashii reveals its hybrid nature and dual mitochondrial genome conformations.</title>
        <authorList>
            <person name="Mixao V."/>
            <person name="Hegedusova E."/>
            <person name="Saus E."/>
            <person name="Pryszcz L.P."/>
            <person name="Cillingova A."/>
            <person name="Nosek J."/>
            <person name="Gabaldon T."/>
        </authorList>
    </citation>
    <scope>NUCLEOTIDE SEQUENCE [LARGE SCALE GENOMIC DNA]</scope>
    <source>
        <strain evidence="3 4">CBS 10753</strain>
    </source>
</reference>
<dbReference type="AlphaFoldDB" id="A0A8J5UKV9"/>
<organism evidence="3 4">
    <name type="scientific">[Candida] subhashii</name>
    <dbReference type="NCBI Taxonomy" id="561895"/>
    <lineage>
        <taxon>Eukaryota</taxon>
        <taxon>Fungi</taxon>
        <taxon>Dikarya</taxon>
        <taxon>Ascomycota</taxon>
        <taxon>Saccharomycotina</taxon>
        <taxon>Pichiomycetes</taxon>
        <taxon>Debaryomycetaceae</taxon>
        <taxon>Spathaspora</taxon>
    </lineage>
</organism>
<dbReference type="GeneID" id="73467680"/>
<sequence>MKISTIIFASIIAGALAQESPFRWFSKRSCDDCNEAQDFLVEQCPEDLYAVEKKAELLECLCDLPIEYFETLVICMSSCEDLDLSDQLISFDAEELNGYYCDAAQQIKTYTGDLADFTYSLEEENDTSVPEEESNTSVQKEESDTSVVDSDSTTTAGSTTSMTASSTNSAATFGVASILVLFALSML</sequence>
<dbReference type="Proteomes" id="UP000694255">
    <property type="component" value="Unassembled WGS sequence"/>
</dbReference>